<dbReference type="EMBL" id="ASSJ01000007">
    <property type="protein sequence ID" value="ERN42795.1"/>
    <property type="molecule type" value="Genomic_DNA"/>
</dbReference>
<dbReference type="InParanoid" id="U5DSY1"/>
<accession>U5DSY1</accession>
<dbReference type="Proteomes" id="UP000016960">
    <property type="component" value="Unassembled WGS sequence"/>
</dbReference>
<evidence type="ECO:0000256" key="1">
    <source>
        <dbReference type="SAM" id="MobiDB-lite"/>
    </source>
</evidence>
<name>U5DSY1_9CHRO</name>
<dbReference type="AlphaFoldDB" id="U5DSY1"/>
<dbReference type="STRING" id="582515.KR51_00005100"/>
<comment type="caution">
    <text evidence="2">The sequence shown here is derived from an EMBL/GenBank/DDBJ whole genome shotgun (WGS) entry which is preliminary data.</text>
</comment>
<organism evidence="2 3">
    <name type="scientific">Rubidibacter lacunae KORDI 51-2</name>
    <dbReference type="NCBI Taxonomy" id="582515"/>
    <lineage>
        <taxon>Bacteria</taxon>
        <taxon>Bacillati</taxon>
        <taxon>Cyanobacteriota</taxon>
        <taxon>Cyanophyceae</taxon>
        <taxon>Oscillatoriophycideae</taxon>
        <taxon>Chroococcales</taxon>
        <taxon>Aphanothecaceae</taxon>
        <taxon>Rubidibacter</taxon>
    </lineage>
</organism>
<sequence>SIVFASVAVLWGVKRGVTGTRSSSPPQLDKGDRFSARFGTLGETA</sequence>
<protein>
    <submittedName>
        <fullName evidence="2">Uncharacterized protein</fullName>
    </submittedName>
</protein>
<gene>
    <name evidence="2" type="ORF">KR51_00005100</name>
</gene>
<reference evidence="2 3" key="1">
    <citation type="submission" date="2013-05" db="EMBL/GenBank/DDBJ databases">
        <title>Draft genome sequence of Rubidibacter lacunae KORDI 51-2.</title>
        <authorList>
            <person name="Choi D.H."/>
            <person name="Noh J.H."/>
            <person name="Kwon K.-K."/>
            <person name="Lee J.-H."/>
            <person name="Ryu J.-Y."/>
        </authorList>
    </citation>
    <scope>NUCLEOTIDE SEQUENCE [LARGE SCALE GENOMIC DNA]</scope>
    <source>
        <strain evidence="2 3">KORDI 51-2</strain>
    </source>
</reference>
<feature type="non-terminal residue" evidence="2">
    <location>
        <position position="1"/>
    </location>
</feature>
<proteinExistence type="predicted"/>
<keyword evidence="3" id="KW-1185">Reference proteome</keyword>
<feature type="region of interest" description="Disordered" evidence="1">
    <location>
        <begin position="17"/>
        <end position="45"/>
    </location>
</feature>
<evidence type="ECO:0000313" key="2">
    <source>
        <dbReference type="EMBL" id="ERN42795.1"/>
    </source>
</evidence>
<evidence type="ECO:0000313" key="3">
    <source>
        <dbReference type="Proteomes" id="UP000016960"/>
    </source>
</evidence>